<comment type="similarity">
    <text evidence="2">Belongs to the flavodoxin family.</text>
</comment>
<keyword evidence="5" id="KW-0288">FMN</keyword>
<evidence type="ECO:0000313" key="8">
    <source>
        <dbReference type="EMBL" id="WNH47151.1"/>
    </source>
</evidence>
<dbReference type="PROSITE" id="PS50902">
    <property type="entry name" value="FLAVODOXIN_LIKE"/>
    <property type="match status" value="1"/>
</dbReference>
<keyword evidence="9" id="KW-1185">Reference proteome</keyword>
<accession>A0ABY9Y8L4</accession>
<dbReference type="Proteomes" id="UP001305421">
    <property type="component" value="Chromosome"/>
</dbReference>
<evidence type="ECO:0000256" key="3">
    <source>
        <dbReference type="ARBA" id="ARBA00022448"/>
    </source>
</evidence>
<dbReference type="PANTHER" id="PTHR42809:SF1">
    <property type="entry name" value="FLAVODOXIN 1"/>
    <property type="match status" value="1"/>
</dbReference>
<dbReference type="SUPFAM" id="SSF52218">
    <property type="entry name" value="Flavoproteins"/>
    <property type="match status" value="1"/>
</dbReference>
<keyword evidence="4" id="KW-0285">Flavoprotein</keyword>
<sequence length="151" mass="16323">MDVLVCYASLSGNTREVARQVSAHCSARGHRVHLMDVDDAQAAATAAQPHDRLLLGCWTDNAGRNPAEMKRFVAALHDIAGAPPAETVAVFGTGETQWGLEYYCGAAHRLARHFGSPHPVLEIEQMPHGPADTRAIHLWTDRVLQPIGVTA</sequence>
<keyword evidence="3" id="KW-0813">Transport</keyword>
<dbReference type="PANTHER" id="PTHR42809">
    <property type="entry name" value="FLAVODOXIN 2"/>
    <property type="match status" value="1"/>
</dbReference>
<evidence type="ECO:0000313" key="9">
    <source>
        <dbReference type="Proteomes" id="UP001305421"/>
    </source>
</evidence>
<organism evidence="8 9">
    <name type="scientific">Stenotrophomonas aracearum</name>
    <dbReference type="NCBI Taxonomy" id="3003272"/>
    <lineage>
        <taxon>Bacteria</taxon>
        <taxon>Pseudomonadati</taxon>
        <taxon>Pseudomonadota</taxon>
        <taxon>Gammaproteobacteria</taxon>
        <taxon>Lysobacterales</taxon>
        <taxon>Lysobacteraceae</taxon>
        <taxon>Stenotrophomonas</taxon>
    </lineage>
</organism>
<proteinExistence type="inferred from homology"/>
<evidence type="ECO:0000256" key="4">
    <source>
        <dbReference type="ARBA" id="ARBA00022630"/>
    </source>
</evidence>
<gene>
    <name evidence="8" type="ORF">PDM28_10550</name>
</gene>
<reference evidence="8 9" key="1">
    <citation type="submission" date="2022-12" db="EMBL/GenBank/DDBJ databases">
        <title>Two new species, Stenotrophomonas aracearum and Stenotrophomonas oahuensis, isolated from Anthurium (Araceae family) in Hawaii.</title>
        <authorList>
            <person name="Chunag S.C."/>
            <person name="Dobhal S."/>
            <person name="Alvarez A."/>
            <person name="Arif M."/>
        </authorList>
    </citation>
    <scope>NUCLEOTIDE SEQUENCE [LARGE SCALE GENOMIC DNA]</scope>
    <source>
        <strain evidence="8 9">A5588</strain>
    </source>
</reference>
<keyword evidence="6" id="KW-0249">Electron transport</keyword>
<evidence type="ECO:0000259" key="7">
    <source>
        <dbReference type="PROSITE" id="PS50902"/>
    </source>
</evidence>
<dbReference type="EMBL" id="CP115543">
    <property type="protein sequence ID" value="WNH47151.1"/>
    <property type="molecule type" value="Genomic_DNA"/>
</dbReference>
<evidence type="ECO:0000256" key="2">
    <source>
        <dbReference type="ARBA" id="ARBA00005267"/>
    </source>
</evidence>
<feature type="domain" description="Flavodoxin-like" evidence="7">
    <location>
        <begin position="3"/>
        <end position="144"/>
    </location>
</feature>
<dbReference type="InterPro" id="IPR008254">
    <property type="entry name" value="Flavodoxin/NO_synth"/>
</dbReference>
<evidence type="ECO:0000256" key="5">
    <source>
        <dbReference type="ARBA" id="ARBA00022643"/>
    </source>
</evidence>
<comment type="cofactor">
    <cofactor evidence="1">
        <name>FMN</name>
        <dbReference type="ChEBI" id="CHEBI:58210"/>
    </cofactor>
</comment>
<protein>
    <submittedName>
        <fullName evidence="8">Flavodoxin</fullName>
    </submittedName>
</protein>
<evidence type="ECO:0000256" key="1">
    <source>
        <dbReference type="ARBA" id="ARBA00001917"/>
    </source>
</evidence>
<dbReference type="RefSeq" id="WP_311181927.1">
    <property type="nucleotide sequence ID" value="NZ_CP115543.1"/>
</dbReference>
<dbReference type="InterPro" id="IPR029039">
    <property type="entry name" value="Flavoprotein-like_sf"/>
</dbReference>
<name>A0ABY9Y8L4_9GAMM</name>
<evidence type="ECO:0000256" key="6">
    <source>
        <dbReference type="ARBA" id="ARBA00022982"/>
    </source>
</evidence>
<dbReference type="Pfam" id="PF00258">
    <property type="entry name" value="Flavodoxin_1"/>
    <property type="match status" value="1"/>
</dbReference>
<dbReference type="Gene3D" id="3.40.50.360">
    <property type="match status" value="1"/>
</dbReference>
<dbReference type="NCBIfam" id="NF006747">
    <property type="entry name" value="PRK09271.1"/>
    <property type="match status" value="1"/>
</dbReference>
<dbReference type="InterPro" id="IPR050619">
    <property type="entry name" value="Flavodoxin"/>
</dbReference>